<reference evidence="15" key="1">
    <citation type="journal article" date="2019" name="Int. J. Syst. Evol. Microbiol.">
        <title>The Global Catalogue of Microorganisms (GCM) 10K type strain sequencing project: providing services to taxonomists for standard genome sequencing and annotation.</title>
        <authorList>
            <consortium name="The Broad Institute Genomics Platform"/>
            <consortium name="The Broad Institute Genome Sequencing Center for Infectious Disease"/>
            <person name="Wu L."/>
            <person name="Ma J."/>
        </authorList>
    </citation>
    <scope>NUCLEOTIDE SEQUENCE [LARGE SCALE GENOMIC DNA]</scope>
    <source>
        <strain evidence="15">CGMCC 1.10188</strain>
    </source>
</reference>
<evidence type="ECO:0000256" key="11">
    <source>
        <dbReference type="ARBA" id="ARBA00023136"/>
    </source>
</evidence>
<feature type="transmembrane region" description="Helical" evidence="12">
    <location>
        <begin position="12"/>
        <end position="33"/>
    </location>
</feature>
<evidence type="ECO:0000256" key="12">
    <source>
        <dbReference type="RuleBase" id="RU363101"/>
    </source>
</evidence>
<dbReference type="EMBL" id="BMDZ01000011">
    <property type="protein sequence ID" value="GGB33926.1"/>
    <property type="molecule type" value="Genomic_DNA"/>
</dbReference>
<sequence>MNDLDTFFAMGGYAAFVWPSFGFALVVLAGLWLHSRAAVRRAEARLARLEALGLGRGRRRRARAGAPSPTAHERRPHDDGAADDVARA</sequence>
<evidence type="ECO:0000256" key="13">
    <source>
        <dbReference type="SAM" id="MobiDB-lite"/>
    </source>
</evidence>
<organism evidence="14 15">
    <name type="scientific">Tistrella bauzanensis</name>
    <dbReference type="NCBI Taxonomy" id="657419"/>
    <lineage>
        <taxon>Bacteria</taxon>
        <taxon>Pseudomonadati</taxon>
        <taxon>Pseudomonadota</taxon>
        <taxon>Alphaproteobacteria</taxon>
        <taxon>Geminicoccales</taxon>
        <taxon>Geminicoccaceae</taxon>
        <taxon>Tistrella</taxon>
    </lineage>
</organism>
<dbReference type="NCBIfam" id="TIGR03141">
    <property type="entry name" value="cytochro_ccmD"/>
    <property type="match status" value="1"/>
</dbReference>
<evidence type="ECO:0000313" key="14">
    <source>
        <dbReference type="EMBL" id="GGB33926.1"/>
    </source>
</evidence>
<comment type="similarity">
    <text evidence="3 12">Belongs to the CcmD/CycX/HelD family.</text>
</comment>
<comment type="subcellular location">
    <subcellularLocation>
        <location evidence="2 12">Cell inner membrane</location>
        <topology evidence="2 12">Single-pass membrane protein</topology>
    </subcellularLocation>
</comment>
<accession>A0ABQ1ID82</accession>
<evidence type="ECO:0000256" key="4">
    <source>
        <dbReference type="ARBA" id="ARBA00016461"/>
    </source>
</evidence>
<feature type="compositionally biased region" description="Basic and acidic residues" evidence="13">
    <location>
        <begin position="71"/>
        <end position="88"/>
    </location>
</feature>
<evidence type="ECO:0000256" key="3">
    <source>
        <dbReference type="ARBA" id="ARBA00008741"/>
    </source>
</evidence>
<dbReference type="Pfam" id="PF04995">
    <property type="entry name" value="CcmD"/>
    <property type="match status" value="1"/>
</dbReference>
<name>A0ABQ1ID82_9PROT</name>
<evidence type="ECO:0000256" key="2">
    <source>
        <dbReference type="ARBA" id="ARBA00004377"/>
    </source>
</evidence>
<comment type="caution">
    <text evidence="14">The sequence shown here is derived from an EMBL/GenBank/DDBJ whole genome shotgun (WGS) entry which is preliminary data.</text>
</comment>
<keyword evidence="10 12" id="KW-1133">Transmembrane helix</keyword>
<evidence type="ECO:0000256" key="5">
    <source>
        <dbReference type="ARBA" id="ARBA00022448"/>
    </source>
</evidence>
<evidence type="ECO:0000313" key="15">
    <source>
        <dbReference type="Proteomes" id="UP000603352"/>
    </source>
</evidence>
<keyword evidence="9 12" id="KW-0201">Cytochrome c-type biogenesis</keyword>
<protein>
    <recommendedName>
        <fullName evidence="4 12">Heme exporter protein D</fullName>
    </recommendedName>
</protein>
<dbReference type="Proteomes" id="UP000603352">
    <property type="component" value="Unassembled WGS sequence"/>
</dbReference>
<keyword evidence="7 12" id="KW-0997">Cell inner membrane</keyword>
<keyword evidence="6 12" id="KW-1003">Cell membrane</keyword>
<comment type="function">
    <text evidence="1 12">Required for the export of heme to the periplasm for the biogenesis of c-type cytochromes.</text>
</comment>
<evidence type="ECO:0000256" key="1">
    <source>
        <dbReference type="ARBA" id="ARBA00002442"/>
    </source>
</evidence>
<evidence type="ECO:0000256" key="7">
    <source>
        <dbReference type="ARBA" id="ARBA00022519"/>
    </source>
</evidence>
<dbReference type="RefSeq" id="WP_229707879.1">
    <property type="nucleotide sequence ID" value="NZ_BMDZ01000011.1"/>
</dbReference>
<proteinExistence type="inferred from homology"/>
<dbReference type="InterPro" id="IPR007078">
    <property type="entry name" value="Haem_export_protD_CcmD"/>
</dbReference>
<feature type="region of interest" description="Disordered" evidence="13">
    <location>
        <begin position="56"/>
        <end position="88"/>
    </location>
</feature>
<keyword evidence="15" id="KW-1185">Reference proteome</keyword>
<evidence type="ECO:0000256" key="6">
    <source>
        <dbReference type="ARBA" id="ARBA00022475"/>
    </source>
</evidence>
<evidence type="ECO:0000256" key="10">
    <source>
        <dbReference type="ARBA" id="ARBA00022989"/>
    </source>
</evidence>
<keyword evidence="5 12" id="KW-0813">Transport</keyword>
<keyword evidence="11 12" id="KW-0472">Membrane</keyword>
<keyword evidence="8 12" id="KW-0812">Transmembrane</keyword>
<evidence type="ECO:0000256" key="9">
    <source>
        <dbReference type="ARBA" id="ARBA00022748"/>
    </source>
</evidence>
<evidence type="ECO:0000256" key="8">
    <source>
        <dbReference type="ARBA" id="ARBA00022692"/>
    </source>
</evidence>
<gene>
    <name evidence="14" type="ORF">GCM10011505_14200</name>
</gene>